<dbReference type="AlphaFoldDB" id="A0A409YJX8"/>
<dbReference type="OrthoDB" id="3023928at2759"/>
<dbReference type="EMBL" id="NHTK01001073">
    <property type="protein sequence ID" value="PPR03341.1"/>
    <property type="molecule type" value="Genomic_DNA"/>
</dbReference>
<keyword evidence="2" id="KW-1185">Reference proteome</keyword>
<organism evidence="1 2">
    <name type="scientific">Panaeolus cyanescens</name>
    <dbReference type="NCBI Taxonomy" id="181874"/>
    <lineage>
        <taxon>Eukaryota</taxon>
        <taxon>Fungi</taxon>
        <taxon>Dikarya</taxon>
        <taxon>Basidiomycota</taxon>
        <taxon>Agaricomycotina</taxon>
        <taxon>Agaricomycetes</taxon>
        <taxon>Agaricomycetidae</taxon>
        <taxon>Agaricales</taxon>
        <taxon>Agaricineae</taxon>
        <taxon>Galeropsidaceae</taxon>
        <taxon>Panaeolus</taxon>
    </lineage>
</organism>
<comment type="caution">
    <text evidence="1">The sequence shown here is derived from an EMBL/GenBank/DDBJ whole genome shotgun (WGS) entry which is preliminary data.</text>
</comment>
<reference evidence="1 2" key="1">
    <citation type="journal article" date="2018" name="Evol. Lett.">
        <title>Horizontal gene cluster transfer increased hallucinogenic mushroom diversity.</title>
        <authorList>
            <person name="Reynolds H.T."/>
            <person name="Vijayakumar V."/>
            <person name="Gluck-Thaler E."/>
            <person name="Korotkin H.B."/>
            <person name="Matheny P.B."/>
            <person name="Slot J.C."/>
        </authorList>
    </citation>
    <scope>NUCLEOTIDE SEQUENCE [LARGE SCALE GENOMIC DNA]</scope>
    <source>
        <strain evidence="1 2">2629</strain>
    </source>
</reference>
<evidence type="ECO:0000313" key="1">
    <source>
        <dbReference type="EMBL" id="PPR03341.1"/>
    </source>
</evidence>
<protein>
    <submittedName>
        <fullName evidence="1">Uncharacterized protein</fullName>
    </submittedName>
</protein>
<sequence>MEMEEFGPQVPYHRRVPWQTSWESIPIMLPSSLLEPLRHNNPPTSSEIYQVAQFRTSICEAAKVNQEKRQTLLQELERLDRIEAQLHKQTQVCDVITAPIRHLPDDIIYQIVTSESLLPKRYAYTDPHTHTPSTFAQVCRTWRSVIHSVPMLWDRVRFDCANWNYQPPDALFERIKLFDRLSHPLKLSVHLDETFYDFDPSEDALQTIPILFEPNVPHTIGESGVPCVLKWLFGSWSKTQHLPISLHLDIPLLIRLLHAVTETATKQHQPRGIDALYLYKWRGINWVDLDEDEWDIHRLLKALPDLRHLWISGFDAHHYKLFISDISKDLLVYNNLRFLYLNFYLYHHEWVQILKFWPNIEGAWVQVEAPLRSSIDTSPNSMIRHDHIKVLHATVVEPREVGYSPPIFPLFNLHFPSLEDLNLYFADFPSIESVQMDVQQAFPSLAKVSAHLTWTSRLSPQDLGSLLRSFSSPSVSITLAINTYSLFRMTLSSSSCSGASQDGNTTSKIALPKPFHKSELHATKRAL</sequence>
<evidence type="ECO:0000313" key="2">
    <source>
        <dbReference type="Proteomes" id="UP000284842"/>
    </source>
</evidence>
<dbReference type="InParanoid" id="A0A409YJX8"/>
<proteinExistence type="predicted"/>
<name>A0A409YJX8_9AGAR</name>
<dbReference type="Proteomes" id="UP000284842">
    <property type="component" value="Unassembled WGS sequence"/>
</dbReference>
<accession>A0A409YJX8</accession>
<gene>
    <name evidence="1" type="ORF">CVT24_012581</name>
</gene>